<dbReference type="Proteomes" id="UP001246858">
    <property type="component" value="Unassembled WGS sequence"/>
</dbReference>
<gene>
    <name evidence="1" type="ORF">J2X78_004569</name>
</gene>
<comment type="caution">
    <text evidence="1">The sequence shown here is derived from an EMBL/GenBank/DDBJ whole genome shotgun (WGS) entry which is preliminary data.</text>
</comment>
<evidence type="ECO:0000313" key="1">
    <source>
        <dbReference type="EMBL" id="MDR6785977.1"/>
    </source>
</evidence>
<sequence>MLKLTKRAVLIAFLAPMALTSCEKEKEVEKSIEATTSTNTQEIRVQKIKRFITIAFKVSENEIIYSQDNEKVQIKGHEFTKKEIEYLYDNANEYKLVYEN</sequence>
<evidence type="ECO:0000313" key="2">
    <source>
        <dbReference type="Proteomes" id="UP001246858"/>
    </source>
</evidence>
<reference evidence="1" key="1">
    <citation type="submission" date="2023-07" db="EMBL/GenBank/DDBJ databases">
        <title>Sorghum-associated microbial communities from plants grown in Nebraska, USA.</title>
        <authorList>
            <person name="Schachtman D."/>
        </authorList>
    </citation>
    <scope>NUCLEOTIDE SEQUENCE</scope>
    <source>
        <strain evidence="1">2697</strain>
    </source>
</reference>
<keyword evidence="2" id="KW-1185">Reference proteome</keyword>
<dbReference type="EMBL" id="JAVDTF010000005">
    <property type="protein sequence ID" value="MDR6785977.1"/>
    <property type="molecule type" value="Genomic_DNA"/>
</dbReference>
<accession>A0ACC6L3N3</accession>
<name>A0ACC6L3N3_9SPHI</name>
<proteinExistence type="predicted"/>
<organism evidence="1 2">
    <name type="scientific">Pedobacter africanus</name>
    <dbReference type="NCBI Taxonomy" id="151894"/>
    <lineage>
        <taxon>Bacteria</taxon>
        <taxon>Pseudomonadati</taxon>
        <taxon>Bacteroidota</taxon>
        <taxon>Sphingobacteriia</taxon>
        <taxon>Sphingobacteriales</taxon>
        <taxon>Sphingobacteriaceae</taxon>
        <taxon>Pedobacter</taxon>
    </lineage>
</organism>
<protein>
    <submittedName>
        <fullName evidence="1">Uncharacterized protein</fullName>
    </submittedName>
</protein>